<sequence>MARHLLAKRDTVAKTPPTPFSFLPHPSPRMDRSLNRAAQIVLYPRWEYGRVLLGTVCGISVPEIAMFATFCCDDSHLIRN</sequence>
<protein>
    <submittedName>
        <fullName evidence="1">Uncharacterized protein</fullName>
    </submittedName>
</protein>
<evidence type="ECO:0000313" key="1">
    <source>
        <dbReference type="EnsemblMetazoa" id="PPA33754.1"/>
    </source>
</evidence>
<organism evidence="1 2">
    <name type="scientific">Pristionchus pacificus</name>
    <name type="common">Parasitic nematode worm</name>
    <dbReference type="NCBI Taxonomy" id="54126"/>
    <lineage>
        <taxon>Eukaryota</taxon>
        <taxon>Metazoa</taxon>
        <taxon>Ecdysozoa</taxon>
        <taxon>Nematoda</taxon>
        <taxon>Chromadorea</taxon>
        <taxon>Rhabditida</taxon>
        <taxon>Rhabditina</taxon>
        <taxon>Diplogasteromorpha</taxon>
        <taxon>Diplogasteroidea</taxon>
        <taxon>Neodiplogasteridae</taxon>
        <taxon>Pristionchus</taxon>
    </lineage>
</organism>
<reference evidence="1" key="2">
    <citation type="submission" date="2022-06" db="UniProtKB">
        <authorList>
            <consortium name="EnsemblMetazoa"/>
        </authorList>
    </citation>
    <scope>IDENTIFICATION</scope>
    <source>
        <strain evidence="1">PS312</strain>
    </source>
</reference>
<dbReference type="EnsemblMetazoa" id="PPA33754.1">
    <property type="protein sequence ID" value="PPA33754.1"/>
    <property type="gene ID" value="WBGene00272123"/>
</dbReference>
<dbReference type="Proteomes" id="UP000005239">
    <property type="component" value="Unassembled WGS sequence"/>
</dbReference>
<proteinExistence type="predicted"/>
<gene>
    <name evidence="1" type="primary">WBGene00272123</name>
</gene>
<accession>A0A2A6BGD5</accession>
<accession>A0A8R1UJE8</accession>
<evidence type="ECO:0000313" key="2">
    <source>
        <dbReference type="Proteomes" id="UP000005239"/>
    </source>
</evidence>
<name>A0A2A6BGD5_PRIPA</name>
<keyword evidence="2" id="KW-1185">Reference proteome</keyword>
<reference evidence="2" key="1">
    <citation type="journal article" date="2008" name="Nat. Genet.">
        <title>The Pristionchus pacificus genome provides a unique perspective on nematode lifestyle and parasitism.</title>
        <authorList>
            <person name="Dieterich C."/>
            <person name="Clifton S.W."/>
            <person name="Schuster L.N."/>
            <person name="Chinwalla A."/>
            <person name="Delehaunty K."/>
            <person name="Dinkelacker I."/>
            <person name="Fulton L."/>
            <person name="Fulton R."/>
            <person name="Godfrey J."/>
            <person name="Minx P."/>
            <person name="Mitreva M."/>
            <person name="Roeseler W."/>
            <person name="Tian H."/>
            <person name="Witte H."/>
            <person name="Yang S.P."/>
            <person name="Wilson R.K."/>
            <person name="Sommer R.J."/>
        </authorList>
    </citation>
    <scope>NUCLEOTIDE SEQUENCE [LARGE SCALE GENOMIC DNA]</scope>
    <source>
        <strain evidence="2">PS312</strain>
    </source>
</reference>
<dbReference type="AlphaFoldDB" id="A0A2A6BGD5"/>